<dbReference type="EMBL" id="JADCNM010000009">
    <property type="protein sequence ID" value="KAG0468814.1"/>
    <property type="molecule type" value="Genomic_DNA"/>
</dbReference>
<feature type="signal peptide" evidence="1">
    <location>
        <begin position="1"/>
        <end position="18"/>
    </location>
</feature>
<dbReference type="AlphaFoldDB" id="A0A835QAK2"/>
<comment type="caution">
    <text evidence="2">The sequence shown here is derived from an EMBL/GenBank/DDBJ whole genome shotgun (WGS) entry which is preliminary data.</text>
</comment>
<dbReference type="InterPro" id="IPR053283">
    <property type="entry name" value="TUNICAMYCIN_INDUCED_1"/>
</dbReference>
<reference evidence="2 3" key="1">
    <citation type="journal article" date="2020" name="Nat. Food">
        <title>A phased Vanilla planifolia genome enables genetic improvement of flavour and production.</title>
        <authorList>
            <person name="Hasing T."/>
            <person name="Tang H."/>
            <person name="Brym M."/>
            <person name="Khazi F."/>
            <person name="Huang T."/>
            <person name="Chambers A.H."/>
        </authorList>
    </citation>
    <scope>NUCLEOTIDE SEQUENCE [LARGE SCALE GENOMIC DNA]</scope>
    <source>
        <tissue evidence="2">Leaf</tissue>
    </source>
</reference>
<evidence type="ECO:0000256" key="1">
    <source>
        <dbReference type="SAM" id="SignalP"/>
    </source>
</evidence>
<name>A0A835QAK2_VANPL</name>
<evidence type="ECO:0000313" key="3">
    <source>
        <dbReference type="Proteomes" id="UP000639772"/>
    </source>
</evidence>
<dbReference type="PANTHER" id="PTHR34454:SF3">
    <property type="entry name" value="PEPTIDASE I, PUTATIVE-RELATED"/>
    <property type="match status" value="1"/>
</dbReference>
<accession>A0A835QAK2</accession>
<gene>
    <name evidence="2" type="ORF">HPP92_018142</name>
</gene>
<feature type="chain" id="PRO_5032752512" evidence="1">
    <location>
        <begin position="19"/>
        <end position="426"/>
    </location>
</feature>
<protein>
    <submittedName>
        <fullName evidence="2">Uncharacterized protein</fullName>
    </submittedName>
</protein>
<organism evidence="2 3">
    <name type="scientific">Vanilla planifolia</name>
    <name type="common">Vanilla</name>
    <dbReference type="NCBI Taxonomy" id="51239"/>
    <lineage>
        <taxon>Eukaryota</taxon>
        <taxon>Viridiplantae</taxon>
        <taxon>Streptophyta</taxon>
        <taxon>Embryophyta</taxon>
        <taxon>Tracheophyta</taxon>
        <taxon>Spermatophyta</taxon>
        <taxon>Magnoliopsida</taxon>
        <taxon>Liliopsida</taxon>
        <taxon>Asparagales</taxon>
        <taxon>Orchidaceae</taxon>
        <taxon>Vanilloideae</taxon>
        <taxon>Vanilleae</taxon>
        <taxon>Vanilla</taxon>
    </lineage>
</organism>
<proteinExistence type="predicted"/>
<keyword evidence="1" id="KW-0732">Signal</keyword>
<dbReference type="PANTHER" id="PTHR34454">
    <property type="entry name" value="TUNICAMYCIN INDUCED PROTEIN"/>
    <property type="match status" value="1"/>
</dbReference>
<dbReference type="OrthoDB" id="308440at2759"/>
<dbReference type="Proteomes" id="UP000639772">
    <property type="component" value="Chromosome 9"/>
</dbReference>
<sequence length="426" mass="47597">MVMLLAIIFLASLSAAGALTLPFNSSILPSFSTVNPSYFSTMSPPSSVPKSFLKDVLKAVATKERWDPETRARLLDLDEESVRVGAIQSYEFHVRLGGAALVLKFSEETAAWRKARKGEVELGLDLLDGVVVGESKERIVELQLEGPLELLSSGGDDKLSVHFPFLNITRQGLRRVLVGEGISIKVNGAYKVSIFYPYDISFPLNGSTNKERNSMNQFWSLGFSCAPLVLVRIIGPALLVPSRANDRDDYIETSFSSKDTIELLPDKCYINGLLGRAQPTASPAFTSRLVIMERILKSFFGKHMLKDRSTRLLTTKITSTNLLKFRIEVERDISESDGEWRKLPKWRTRPSVERTRFEIVARIEGGGALKPLIARKLSRPQMIVDSAPWSHLMYNISFTEFPSIVVPSEALTLDVKWFLVRDGLVL</sequence>
<evidence type="ECO:0000313" key="2">
    <source>
        <dbReference type="EMBL" id="KAG0468814.1"/>
    </source>
</evidence>